<proteinExistence type="predicted"/>
<dbReference type="EMBL" id="JARKNE010000005">
    <property type="protein sequence ID" value="KAK5833502.1"/>
    <property type="molecule type" value="Genomic_DNA"/>
</dbReference>
<protein>
    <submittedName>
        <fullName evidence="1">Uncharacterized protein</fullName>
    </submittedName>
</protein>
<evidence type="ECO:0000313" key="1">
    <source>
        <dbReference type="EMBL" id="KAK5833502.1"/>
    </source>
</evidence>
<evidence type="ECO:0000313" key="2">
    <source>
        <dbReference type="Proteomes" id="UP001358586"/>
    </source>
</evidence>
<sequence length="52" mass="5530">MLLMFSAAAALPIPLLTSVVVGSFFNIIAFSTHILVQVEGEATHAVSEMLQL</sequence>
<comment type="caution">
    <text evidence="1">The sequence shown here is derived from an EMBL/GenBank/DDBJ whole genome shotgun (WGS) entry which is preliminary data.</text>
</comment>
<dbReference type="Proteomes" id="UP001358586">
    <property type="component" value="Chromosome 5"/>
</dbReference>
<reference evidence="1 2" key="1">
    <citation type="submission" date="2023-03" db="EMBL/GenBank/DDBJ databases">
        <title>WGS of Gossypium arboreum.</title>
        <authorList>
            <person name="Yu D."/>
        </authorList>
    </citation>
    <scope>NUCLEOTIDE SEQUENCE [LARGE SCALE GENOMIC DNA]</scope>
    <source>
        <tissue evidence="1">Leaf</tissue>
    </source>
</reference>
<name>A0ABR0Q2U8_GOSAR</name>
<keyword evidence="2" id="KW-1185">Reference proteome</keyword>
<accession>A0ABR0Q2U8</accession>
<gene>
    <name evidence="1" type="ORF">PVK06_017345</name>
</gene>
<organism evidence="1 2">
    <name type="scientific">Gossypium arboreum</name>
    <name type="common">Tree cotton</name>
    <name type="synonym">Gossypium nanking</name>
    <dbReference type="NCBI Taxonomy" id="29729"/>
    <lineage>
        <taxon>Eukaryota</taxon>
        <taxon>Viridiplantae</taxon>
        <taxon>Streptophyta</taxon>
        <taxon>Embryophyta</taxon>
        <taxon>Tracheophyta</taxon>
        <taxon>Spermatophyta</taxon>
        <taxon>Magnoliopsida</taxon>
        <taxon>eudicotyledons</taxon>
        <taxon>Gunneridae</taxon>
        <taxon>Pentapetalae</taxon>
        <taxon>rosids</taxon>
        <taxon>malvids</taxon>
        <taxon>Malvales</taxon>
        <taxon>Malvaceae</taxon>
        <taxon>Malvoideae</taxon>
        <taxon>Gossypium</taxon>
    </lineage>
</organism>